<evidence type="ECO:0000313" key="3">
    <source>
        <dbReference type="Proteomes" id="UP001183643"/>
    </source>
</evidence>
<protein>
    <submittedName>
        <fullName evidence="2">Uncharacterized protein</fullName>
    </submittedName>
</protein>
<evidence type="ECO:0000256" key="1">
    <source>
        <dbReference type="SAM" id="SignalP"/>
    </source>
</evidence>
<accession>A0AAE4CA74</accession>
<keyword evidence="3" id="KW-1185">Reference proteome</keyword>
<dbReference type="RefSeq" id="WP_310368978.1">
    <property type="nucleotide sequence ID" value="NZ_JAVDYB010000001.1"/>
</dbReference>
<evidence type="ECO:0000313" key="2">
    <source>
        <dbReference type="EMBL" id="MDR7276763.1"/>
    </source>
</evidence>
<reference evidence="2" key="1">
    <citation type="submission" date="2023-07" db="EMBL/GenBank/DDBJ databases">
        <title>Sequencing the genomes of 1000 actinobacteria strains.</title>
        <authorList>
            <person name="Klenk H.-P."/>
        </authorList>
    </citation>
    <scope>NUCLEOTIDE SEQUENCE</scope>
    <source>
        <strain evidence="2">DSM 44707</strain>
    </source>
</reference>
<dbReference type="Proteomes" id="UP001183643">
    <property type="component" value="Unassembled WGS sequence"/>
</dbReference>
<name>A0AAE4CA74_9ACTN</name>
<keyword evidence="1" id="KW-0732">Signal</keyword>
<gene>
    <name evidence="2" type="ORF">J2S41_003541</name>
</gene>
<comment type="caution">
    <text evidence="2">The sequence shown here is derived from an EMBL/GenBank/DDBJ whole genome shotgun (WGS) entry which is preliminary data.</text>
</comment>
<proteinExistence type="predicted"/>
<sequence>MRHISVTPVRAVLAALAVTAALLVSPGAAQAAPPAAAPEAAAARAAPDIPAVTSTAPVARAAITDDGCAGGTIALGVPVSCAEISGAERHSYALTADGPVDYWIGTAGDLITTTVLDATGGGVCYLHDRSHGECRLGAGTYTVEVELSWGEGTASYSISMDSLAAPRRSCTVLPADVFGFDSPGVTGTLEQDALGDCFIVDQPSGSELRVVRPGSGPGDVRGVIRAADGTQVCHLQYTTTCTLTGAGPYRAVLRELYGQAADYRLRLPRLSAATGCPVLPISDFGDPAATRRTGDAADEAGSCHALTAGAGRYEIRLDQAQSFSWKVYGPDGAVVCERWLAYGRCELPAAGAYTLLVEYTNLTGPTTYEVAVTGLAGTAGCAPALTTAWNAPAHRGAFTSRVQTDCLPFPARTGDVIFQAAQALTYSEFHHRVVDASGADACDAAYSGDGCRLAGTEPFKIIALPYAWPYENPAEVPYAAQVAPFTDPAGCPVVTPGGYGGAPGGTLDGVRCRAITVPAAGDYRFETVDERNSVVYASIYDGTGAKVCGGTICTFPAAGTYIAIRDPRVSSTVIDVDQRYAATLLPRIAATGCVDVTDAPYRGGFDSIGEWDCLRLSAPAGTRITVAHPDDATGGGQPDLLVTDATGENLCEGPGSLTPDTCLLSGVAPFSILVNARSGYAPGPYTLTVLRADGVGAGCVTLPAGEPGVTLATGGDGYVRCLTIPAGQHAATERITWTRVSGAGDARIRVLAPEGYRVCYTASFVSRTVTCSLPPGTNTVLFQADTADAEYVVTRRAS</sequence>
<feature type="signal peptide" evidence="1">
    <location>
        <begin position="1"/>
        <end position="31"/>
    </location>
</feature>
<dbReference type="EMBL" id="JAVDYB010000001">
    <property type="protein sequence ID" value="MDR7276763.1"/>
    <property type="molecule type" value="Genomic_DNA"/>
</dbReference>
<dbReference type="AlphaFoldDB" id="A0AAE4CA74"/>
<organism evidence="2 3">
    <name type="scientific">Catenuloplanes atrovinosus</name>
    <dbReference type="NCBI Taxonomy" id="137266"/>
    <lineage>
        <taxon>Bacteria</taxon>
        <taxon>Bacillati</taxon>
        <taxon>Actinomycetota</taxon>
        <taxon>Actinomycetes</taxon>
        <taxon>Micromonosporales</taxon>
        <taxon>Micromonosporaceae</taxon>
        <taxon>Catenuloplanes</taxon>
    </lineage>
</organism>
<feature type="chain" id="PRO_5042189157" evidence="1">
    <location>
        <begin position="32"/>
        <end position="798"/>
    </location>
</feature>